<dbReference type="NCBIfam" id="NF006030">
    <property type="entry name" value="PRK08170.1"/>
    <property type="match status" value="1"/>
</dbReference>
<feature type="domain" description="Thiolase C-terminal" evidence="7">
    <location>
        <begin position="289"/>
        <end position="426"/>
    </location>
</feature>
<dbReference type="PROSITE" id="PS00737">
    <property type="entry name" value="THIOLASE_2"/>
    <property type="match status" value="1"/>
</dbReference>
<comment type="caution">
    <text evidence="8">The sequence shown here is derived from an EMBL/GenBank/DDBJ whole genome shotgun (WGS) entry which is preliminary data.</text>
</comment>
<comment type="similarity">
    <text evidence="1 5">Belongs to the thiolase-like superfamily. Thiolase family.</text>
</comment>
<accession>A0AAW9RNU7</accession>
<dbReference type="CDD" id="cd00751">
    <property type="entry name" value="thiolase"/>
    <property type="match status" value="1"/>
</dbReference>
<feature type="active site" description="Proton acceptor" evidence="4">
    <location>
        <position position="384"/>
    </location>
</feature>
<dbReference type="AlphaFoldDB" id="A0AAW9RNU7"/>
<feature type="domain" description="Thiolase N-terminal" evidence="6">
    <location>
        <begin position="6"/>
        <end position="280"/>
    </location>
</feature>
<evidence type="ECO:0000256" key="1">
    <source>
        <dbReference type="ARBA" id="ARBA00010982"/>
    </source>
</evidence>
<dbReference type="InterPro" id="IPR020613">
    <property type="entry name" value="Thiolase_CS"/>
</dbReference>
<dbReference type="InterPro" id="IPR020616">
    <property type="entry name" value="Thiolase_N"/>
</dbReference>
<dbReference type="RefSeq" id="WP_340328762.1">
    <property type="nucleotide sequence ID" value="NZ_JAZHOF010000002.1"/>
</dbReference>
<dbReference type="Pfam" id="PF02803">
    <property type="entry name" value="Thiolase_C"/>
    <property type="match status" value="1"/>
</dbReference>
<evidence type="ECO:0000259" key="6">
    <source>
        <dbReference type="Pfam" id="PF00108"/>
    </source>
</evidence>
<reference evidence="8 9" key="1">
    <citation type="submission" date="2024-02" db="EMBL/GenBank/DDBJ databases">
        <title>Genome analysis and characterization of Microbaculum marinisediminis sp. nov., isolated from marine sediment.</title>
        <authorList>
            <person name="Du Z.-J."/>
            <person name="Ye Y.-Q."/>
            <person name="Zhang Z.-R."/>
            <person name="Yuan S.-M."/>
            <person name="Zhang X.-Y."/>
        </authorList>
    </citation>
    <scope>NUCLEOTIDE SEQUENCE [LARGE SCALE GENOMIC DNA]</scope>
    <source>
        <strain evidence="8 9">SDUM1044001</strain>
    </source>
</reference>
<dbReference type="Pfam" id="PF00108">
    <property type="entry name" value="Thiolase_N"/>
    <property type="match status" value="1"/>
</dbReference>
<dbReference type="PANTHER" id="PTHR18919:SF151">
    <property type="entry name" value="BLR2427 PROTEIN"/>
    <property type="match status" value="1"/>
</dbReference>
<organism evidence="8 9">
    <name type="scientific">Microbaculum marinum</name>
    <dbReference type="NCBI Taxonomy" id="1764581"/>
    <lineage>
        <taxon>Bacteria</taxon>
        <taxon>Pseudomonadati</taxon>
        <taxon>Pseudomonadota</taxon>
        <taxon>Alphaproteobacteria</taxon>
        <taxon>Hyphomicrobiales</taxon>
        <taxon>Tepidamorphaceae</taxon>
        <taxon>Microbaculum</taxon>
    </lineage>
</organism>
<evidence type="ECO:0000256" key="4">
    <source>
        <dbReference type="PIRSR" id="PIRSR000429-1"/>
    </source>
</evidence>
<dbReference type="InterPro" id="IPR016039">
    <property type="entry name" value="Thiolase-like"/>
</dbReference>
<gene>
    <name evidence="8" type="ORF">V3328_06295</name>
</gene>
<keyword evidence="9" id="KW-1185">Reference proteome</keyword>
<feature type="active site" description="Proton acceptor" evidence="4">
    <location>
        <position position="414"/>
    </location>
</feature>
<keyword evidence="2 5" id="KW-0808">Transferase</keyword>
<dbReference type="Proteomes" id="UP001378188">
    <property type="component" value="Unassembled WGS sequence"/>
</dbReference>
<feature type="active site" description="Acyl-thioester intermediate" evidence="4">
    <location>
        <position position="90"/>
    </location>
</feature>
<evidence type="ECO:0000256" key="3">
    <source>
        <dbReference type="ARBA" id="ARBA00023315"/>
    </source>
</evidence>
<dbReference type="SUPFAM" id="SSF53901">
    <property type="entry name" value="Thiolase-like"/>
    <property type="match status" value="2"/>
</dbReference>
<dbReference type="NCBIfam" id="TIGR01930">
    <property type="entry name" value="AcCoA-C-Actrans"/>
    <property type="match status" value="1"/>
</dbReference>
<dbReference type="GO" id="GO:0003985">
    <property type="term" value="F:acetyl-CoA C-acetyltransferase activity"/>
    <property type="evidence" value="ECO:0007669"/>
    <property type="project" value="UniProtKB-EC"/>
</dbReference>
<dbReference type="InterPro" id="IPR020617">
    <property type="entry name" value="Thiolase_C"/>
</dbReference>
<evidence type="ECO:0000313" key="8">
    <source>
        <dbReference type="EMBL" id="MEJ8571074.1"/>
    </source>
</evidence>
<sequence>MDNDPVYIVDGARTPFIKARGEPGPFSPVDLAVQCGRPLLLRQPFEPDAFDEVILGCVNVVADEMNPARVAALRLGMGMQMTAYTVQINCGSGMQSIDSGYRNIREGKSELVLAGGAESLSHSPLVFSRDAVEWFAELNGAKSPVAKLQAAADVRPGYFKPIIGLERGLTDPIVELNMGQTAEVVAHLFDVTREEADAYAVESHHRLARAQDEGWLDGEVEPMFDRSGKVHPLDDGVRRDSSVDRLAKLKPAFERPWGQVTAGNSSQITDGASWVILASEKAVRDHGLTPKAVIRDSAWSALDPSIMGLGPVLCATKILDRNGMNLDDIELWELNEAFAAQVLGCLRAFDDADFCRRVLGKDKAMGRIDRDRLNVDGGAVSLGHPVGASGNRIVLHLVNAMHRLGHKVGIATECIGGGQGGAMLVEAA</sequence>
<evidence type="ECO:0000256" key="5">
    <source>
        <dbReference type="RuleBase" id="RU003557"/>
    </source>
</evidence>
<proteinExistence type="inferred from homology"/>
<dbReference type="PIRSF" id="PIRSF000429">
    <property type="entry name" value="Ac-CoA_Ac_transf"/>
    <property type="match status" value="1"/>
</dbReference>
<evidence type="ECO:0000313" key="9">
    <source>
        <dbReference type="Proteomes" id="UP001378188"/>
    </source>
</evidence>
<dbReference type="Gene3D" id="3.40.47.10">
    <property type="match status" value="1"/>
</dbReference>
<keyword evidence="3 5" id="KW-0012">Acyltransferase</keyword>
<evidence type="ECO:0000256" key="2">
    <source>
        <dbReference type="ARBA" id="ARBA00022679"/>
    </source>
</evidence>
<protein>
    <submittedName>
        <fullName evidence="8">Acetyl-CoA C-acetyltransferase</fullName>
        <ecNumber evidence="8">2.3.1.9</ecNumber>
    </submittedName>
</protein>
<dbReference type="EMBL" id="JAZHOF010000002">
    <property type="protein sequence ID" value="MEJ8571074.1"/>
    <property type="molecule type" value="Genomic_DNA"/>
</dbReference>
<dbReference type="PANTHER" id="PTHR18919">
    <property type="entry name" value="ACETYL-COA C-ACYLTRANSFERASE"/>
    <property type="match status" value="1"/>
</dbReference>
<name>A0AAW9RNU7_9HYPH</name>
<dbReference type="InterPro" id="IPR002155">
    <property type="entry name" value="Thiolase"/>
</dbReference>
<evidence type="ECO:0000259" key="7">
    <source>
        <dbReference type="Pfam" id="PF02803"/>
    </source>
</evidence>
<dbReference type="EC" id="2.3.1.9" evidence="8"/>